<dbReference type="OrthoDB" id="886912at2"/>
<dbReference type="SUPFAM" id="SSF48452">
    <property type="entry name" value="TPR-like"/>
    <property type="match status" value="1"/>
</dbReference>
<comment type="caution">
    <text evidence="2">The sequence shown here is derived from an EMBL/GenBank/DDBJ whole genome shotgun (WGS) entry which is preliminary data.</text>
</comment>
<dbReference type="RefSeq" id="WP_110827176.1">
    <property type="nucleotide sequence ID" value="NZ_QKLU01000001.1"/>
</dbReference>
<reference evidence="2 3" key="1">
    <citation type="submission" date="2018-06" db="EMBL/GenBank/DDBJ databases">
        <title>Genomic Encyclopedia of Archaeal and Bacterial Type Strains, Phase II (KMG-II): from individual species to whole genera.</title>
        <authorList>
            <person name="Goeker M."/>
        </authorList>
    </citation>
    <scope>NUCLEOTIDE SEQUENCE [LARGE SCALE GENOMIC DNA]</scope>
    <source>
        <strain evidence="2 3">DSM 27372</strain>
    </source>
</reference>
<keyword evidence="3" id="KW-1185">Reference proteome</keyword>
<keyword evidence="1" id="KW-0812">Transmembrane</keyword>
<keyword evidence="1" id="KW-0472">Membrane</keyword>
<gene>
    <name evidence="2" type="ORF">B0O44_101578</name>
</gene>
<proteinExistence type="predicted"/>
<evidence type="ECO:0000313" key="3">
    <source>
        <dbReference type="Proteomes" id="UP000248198"/>
    </source>
</evidence>
<protein>
    <recommendedName>
        <fullName evidence="4">Tetratricopeptide repeat protein</fullName>
    </recommendedName>
</protein>
<feature type="transmembrane region" description="Helical" evidence="1">
    <location>
        <begin position="38"/>
        <end position="57"/>
    </location>
</feature>
<evidence type="ECO:0000313" key="2">
    <source>
        <dbReference type="EMBL" id="PYF77099.1"/>
    </source>
</evidence>
<keyword evidence="1" id="KW-1133">Transmembrane helix</keyword>
<evidence type="ECO:0000256" key="1">
    <source>
        <dbReference type="SAM" id="Phobius"/>
    </source>
</evidence>
<dbReference type="AlphaFoldDB" id="A0A318UZT1"/>
<organism evidence="2 3">
    <name type="scientific">Pedobacter nutrimenti</name>
    <dbReference type="NCBI Taxonomy" id="1241337"/>
    <lineage>
        <taxon>Bacteria</taxon>
        <taxon>Pseudomonadati</taxon>
        <taxon>Bacteroidota</taxon>
        <taxon>Sphingobacteriia</taxon>
        <taxon>Sphingobacteriales</taxon>
        <taxon>Sphingobacteriaceae</taxon>
        <taxon>Pedobacter</taxon>
    </lineage>
</organism>
<feature type="transmembrane region" description="Helical" evidence="1">
    <location>
        <begin position="12"/>
        <end position="32"/>
    </location>
</feature>
<dbReference type="Proteomes" id="UP000248198">
    <property type="component" value="Unassembled WGS sequence"/>
</dbReference>
<sequence length="164" mass="18529">MASNVPVIKQIAWISLVPQLLVAGLFIYLFYLLNFPEYLLAGMLAYYLLSTILRNVVGKWHRIAMKLVKQQMFLEAVPCFEKSVAFFTKNPWVDKYRFVTLLSSSRMTYREMGLCNIAFCYSQIGEGLKSKTYYLQVLAEYPNNGLAIAGLNALEAGKGDSSGK</sequence>
<dbReference type="EMBL" id="QKLU01000001">
    <property type="protein sequence ID" value="PYF77099.1"/>
    <property type="molecule type" value="Genomic_DNA"/>
</dbReference>
<accession>A0A318UZT1</accession>
<dbReference type="Gene3D" id="1.25.40.10">
    <property type="entry name" value="Tetratricopeptide repeat domain"/>
    <property type="match status" value="1"/>
</dbReference>
<evidence type="ECO:0008006" key="4">
    <source>
        <dbReference type="Google" id="ProtNLM"/>
    </source>
</evidence>
<dbReference type="InterPro" id="IPR011990">
    <property type="entry name" value="TPR-like_helical_dom_sf"/>
</dbReference>
<name>A0A318UZT1_9SPHI</name>